<dbReference type="InterPro" id="IPR018170">
    <property type="entry name" value="Aldo/ket_reductase_CS"/>
</dbReference>
<dbReference type="PANTHER" id="PTHR43827:SF3">
    <property type="entry name" value="NADP-DEPENDENT OXIDOREDUCTASE DOMAIN-CONTAINING PROTEIN"/>
    <property type="match status" value="1"/>
</dbReference>
<gene>
    <name evidence="8" type="ORF">SAMN05216554_2970</name>
</gene>
<dbReference type="FunFam" id="3.20.20.100:FF:000015">
    <property type="entry name" value="Oxidoreductase, aldo/keto reductase family"/>
    <property type="match status" value="1"/>
</dbReference>
<keyword evidence="2" id="KW-0521">NADP</keyword>
<keyword evidence="3" id="KW-0560">Oxidoreductase</keyword>
<evidence type="ECO:0000256" key="5">
    <source>
        <dbReference type="PIRSR" id="PIRSR000097-2"/>
    </source>
</evidence>
<evidence type="ECO:0000256" key="2">
    <source>
        <dbReference type="ARBA" id="ARBA00022857"/>
    </source>
</evidence>
<evidence type="ECO:0000256" key="6">
    <source>
        <dbReference type="PIRSR" id="PIRSR000097-3"/>
    </source>
</evidence>
<dbReference type="OrthoDB" id="9804790at2"/>
<dbReference type="PROSITE" id="PS00798">
    <property type="entry name" value="ALDOKETO_REDUCTASE_1"/>
    <property type="match status" value="1"/>
</dbReference>
<evidence type="ECO:0000256" key="3">
    <source>
        <dbReference type="ARBA" id="ARBA00023002"/>
    </source>
</evidence>
<evidence type="ECO:0000313" key="8">
    <source>
        <dbReference type="EMBL" id="SDZ27533.1"/>
    </source>
</evidence>
<dbReference type="PRINTS" id="PR00069">
    <property type="entry name" value="ALDKETRDTASE"/>
</dbReference>
<feature type="binding site" evidence="5">
    <location>
        <position position="111"/>
    </location>
    <ligand>
        <name>substrate</name>
    </ligand>
</feature>
<organism evidence="8 9">
    <name type="scientific">Herbiconiux ginsengi</name>
    <dbReference type="NCBI Taxonomy" id="381665"/>
    <lineage>
        <taxon>Bacteria</taxon>
        <taxon>Bacillati</taxon>
        <taxon>Actinomycetota</taxon>
        <taxon>Actinomycetes</taxon>
        <taxon>Micrococcales</taxon>
        <taxon>Microbacteriaceae</taxon>
        <taxon>Herbiconiux</taxon>
    </lineage>
</organism>
<evidence type="ECO:0000259" key="7">
    <source>
        <dbReference type="Pfam" id="PF00248"/>
    </source>
</evidence>
<dbReference type="RefSeq" id="WP_092555138.1">
    <property type="nucleotide sequence ID" value="NZ_FNPZ01000003.1"/>
</dbReference>
<dbReference type="PROSITE" id="PS00063">
    <property type="entry name" value="ALDOKETO_REDUCTASE_3"/>
    <property type="match status" value="1"/>
</dbReference>
<accession>A0A1H3RPI2</accession>
<comment type="similarity">
    <text evidence="1">Belongs to the aldo/keto reductase family.</text>
</comment>
<dbReference type="GO" id="GO:0016616">
    <property type="term" value="F:oxidoreductase activity, acting on the CH-OH group of donors, NAD or NADP as acceptor"/>
    <property type="evidence" value="ECO:0007669"/>
    <property type="project" value="UniProtKB-ARBA"/>
</dbReference>
<dbReference type="Proteomes" id="UP000198891">
    <property type="component" value="Unassembled WGS sequence"/>
</dbReference>
<protein>
    <submittedName>
        <fullName evidence="8">2,5-diketo-D-gluconate reductase A</fullName>
    </submittedName>
</protein>
<dbReference type="EMBL" id="FNPZ01000003">
    <property type="protein sequence ID" value="SDZ27533.1"/>
    <property type="molecule type" value="Genomic_DNA"/>
</dbReference>
<feature type="site" description="Lowers pKa of active site Tyr" evidence="6">
    <location>
        <position position="78"/>
    </location>
</feature>
<feature type="active site" description="Proton donor" evidence="4">
    <location>
        <position position="53"/>
    </location>
</feature>
<keyword evidence="9" id="KW-1185">Reference proteome</keyword>
<dbReference type="InterPro" id="IPR036812">
    <property type="entry name" value="NAD(P)_OxRdtase_dom_sf"/>
</dbReference>
<reference evidence="8 9" key="1">
    <citation type="submission" date="2016-10" db="EMBL/GenBank/DDBJ databases">
        <authorList>
            <person name="de Groot N.N."/>
        </authorList>
    </citation>
    <scope>NUCLEOTIDE SEQUENCE [LARGE SCALE GENOMIC DNA]</scope>
    <source>
        <strain evidence="8 9">CGMCC 4.3491</strain>
    </source>
</reference>
<dbReference type="Pfam" id="PF00248">
    <property type="entry name" value="Aldo_ket_red"/>
    <property type="match status" value="1"/>
</dbReference>
<dbReference type="PIRSF" id="PIRSF000097">
    <property type="entry name" value="AKR"/>
    <property type="match status" value="1"/>
</dbReference>
<feature type="domain" description="NADP-dependent oxidoreductase" evidence="7">
    <location>
        <begin position="25"/>
        <end position="266"/>
    </location>
</feature>
<dbReference type="SUPFAM" id="SSF51430">
    <property type="entry name" value="NAD(P)-linked oxidoreductase"/>
    <property type="match status" value="1"/>
</dbReference>
<dbReference type="InterPro" id="IPR023210">
    <property type="entry name" value="NADP_OxRdtase_dom"/>
</dbReference>
<evidence type="ECO:0000313" key="9">
    <source>
        <dbReference type="Proteomes" id="UP000198891"/>
    </source>
</evidence>
<name>A0A1H3RPI2_9MICO</name>
<dbReference type="PANTHER" id="PTHR43827">
    <property type="entry name" value="2,5-DIKETO-D-GLUCONIC ACID REDUCTASE"/>
    <property type="match status" value="1"/>
</dbReference>
<sequence length="280" mass="30944">MVDALSPTLLLDDGRRIPQLGLGVYKTTDAEAADAVDFALRNGYRLIDTAAMYLNEKGVGEGVRRSGLPRDDVFVTTKVWFTENGYDSTLRSFDESLERLGTDYVDLYMIHWPAPANDRYVDTWRALEKLAAEGRARSIGVANFHTKHLDRLIAETGTTPAVNQVELHPWLPQAEVRAYDAAHGILTQAWSPLARGHVLDPAHGGDVLAGVARKHDKSPAQIVLRWHVQLGVSVIPKSVTPQRIRENIDVFDFALDADDLEVIASLATGERTGVDPDDRN</sequence>
<proteinExistence type="inferred from homology"/>
<dbReference type="InterPro" id="IPR020471">
    <property type="entry name" value="AKR"/>
</dbReference>
<evidence type="ECO:0000256" key="4">
    <source>
        <dbReference type="PIRSR" id="PIRSR000097-1"/>
    </source>
</evidence>
<dbReference type="Gene3D" id="3.20.20.100">
    <property type="entry name" value="NADP-dependent oxidoreductase domain"/>
    <property type="match status" value="1"/>
</dbReference>
<dbReference type="AlphaFoldDB" id="A0A1H3RPI2"/>
<evidence type="ECO:0000256" key="1">
    <source>
        <dbReference type="ARBA" id="ARBA00007905"/>
    </source>
</evidence>
<dbReference type="STRING" id="381665.SAMN05216554_2970"/>